<evidence type="ECO:0000256" key="7">
    <source>
        <dbReference type="ARBA" id="ARBA00023012"/>
    </source>
</evidence>
<comment type="subcellular location">
    <subcellularLocation>
        <location evidence="2">Membrane</location>
    </subcellularLocation>
</comment>
<keyword evidence="6 9" id="KW-0418">Kinase</keyword>
<evidence type="ECO:0000256" key="2">
    <source>
        <dbReference type="ARBA" id="ARBA00004370"/>
    </source>
</evidence>
<dbReference type="Gene3D" id="3.30.565.10">
    <property type="entry name" value="Histidine kinase-like ATPase, C-terminal domain"/>
    <property type="match status" value="1"/>
</dbReference>
<evidence type="ECO:0000313" key="9">
    <source>
        <dbReference type="EMBL" id="MXP74344.1"/>
    </source>
</evidence>
<dbReference type="CDD" id="cd00075">
    <property type="entry name" value="HATPase"/>
    <property type="match status" value="1"/>
</dbReference>
<dbReference type="CDD" id="cd00082">
    <property type="entry name" value="HisKA"/>
    <property type="match status" value="1"/>
</dbReference>
<dbReference type="PANTHER" id="PTHR45453">
    <property type="entry name" value="PHOSPHATE REGULON SENSOR PROTEIN PHOR"/>
    <property type="match status" value="1"/>
</dbReference>
<dbReference type="Proteomes" id="UP000460412">
    <property type="component" value="Unassembled WGS sequence"/>
</dbReference>
<dbReference type="AlphaFoldDB" id="A0A7X3MDC6"/>
<dbReference type="InterPro" id="IPR005467">
    <property type="entry name" value="His_kinase_dom"/>
</dbReference>
<dbReference type="SUPFAM" id="SSF55874">
    <property type="entry name" value="ATPase domain of HSP90 chaperone/DNA topoisomerase II/histidine kinase"/>
    <property type="match status" value="1"/>
</dbReference>
<dbReference type="PROSITE" id="PS50109">
    <property type="entry name" value="HIS_KIN"/>
    <property type="match status" value="1"/>
</dbReference>
<dbReference type="GO" id="GO:0004721">
    <property type="term" value="F:phosphoprotein phosphatase activity"/>
    <property type="evidence" value="ECO:0007669"/>
    <property type="project" value="TreeGrafter"/>
</dbReference>
<dbReference type="EMBL" id="WUQX01000001">
    <property type="protein sequence ID" value="MXP74344.1"/>
    <property type="molecule type" value="Genomic_DNA"/>
</dbReference>
<dbReference type="EC" id="2.7.13.3" evidence="3"/>
<dbReference type="InterPro" id="IPR003594">
    <property type="entry name" value="HATPase_dom"/>
</dbReference>
<evidence type="ECO:0000256" key="4">
    <source>
        <dbReference type="ARBA" id="ARBA00022553"/>
    </source>
</evidence>
<feature type="domain" description="Histidine kinase" evidence="8">
    <location>
        <begin position="87"/>
        <end position="294"/>
    </location>
</feature>
<dbReference type="SMART" id="SM00387">
    <property type="entry name" value="HATPase_c"/>
    <property type="match status" value="1"/>
</dbReference>
<dbReference type="InterPro" id="IPR036097">
    <property type="entry name" value="HisK_dim/P_sf"/>
</dbReference>
<dbReference type="PANTHER" id="PTHR45453:SF1">
    <property type="entry name" value="PHOSPHATE REGULON SENSOR PROTEIN PHOR"/>
    <property type="match status" value="1"/>
</dbReference>
<evidence type="ECO:0000256" key="5">
    <source>
        <dbReference type="ARBA" id="ARBA00022679"/>
    </source>
</evidence>
<dbReference type="GO" id="GO:0016036">
    <property type="term" value="P:cellular response to phosphate starvation"/>
    <property type="evidence" value="ECO:0007669"/>
    <property type="project" value="TreeGrafter"/>
</dbReference>
<evidence type="ECO:0000259" key="8">
    <source>
        <dbReference type="PROSITE" id="PS50109"/>
    </source>
</evidence>
<dbReference type="InterPro" id="IPR050351">
    <property type="entry name" value="BphY/WalK/GraS-like"/>
</dbReference>
<keyword evidence="7" id="KW-0902">Two-component regulatory system</keyword>
<dbReference type="GO" id="GO:0005886">
    <property type="term" value="C:plasma membrane"/>
    <property type="evidence" value="ECO:0007669"/>
    <property type="project" value="TreeGrafter"/>
</dbReference>
<keyword evidence="10" id="KW-1185">Reference proteome</keyword>
<evidence type="ECO:0000256" key="3">
    <source>
        <dbReference type="ARBA" id="ARBA00012438"/>
    </source>
</evidence>
<dbReference type="RefSeq" id="WP_159749571.1">
    <property type="nucleotide sequence ID" value="NZ_CATIYY010000189.1"/>
</dbReference>
<dbReference type="PRINTS" id="PR00344">
    <property type="entry name" value="BCTRLSENSOR"/>
</dbReference>
<proteinExistence type="predicted"/>
<dbReference type="Pfam" id="PF02518">
    <property type="entry name" value="HATPase_c"/>
    <property type="match status" value="1"/>
</dbReference>
<dbReference type="Pfam" id="PF00512">
    <property type="entry name" value="HisKA"/>
    <property type="match status" value="1"/>
</dbReference>
<comment type="catalytic activity">
    <reaction evidence="1">
        <text>ATP + protein L-histidine = ADP + protein N-phospho-L-histidine.</text>
        <dbReference type="EC" id="2.7.13.3"/>
    </reaction>
</comment>
<evidence type="ECO:0000256" key="6">
    <source>
        <dbReference type="ARBA" id="ARBA00022777"/>
    </source>
</evidence>
<evidence type="ECO:0000256" key="1">
    <source>
        <dbReference type="ARBA" id="ARBA00000085"/>
    </source>
</evidence>
<comment type="caution">
    <text evidence="9">The sequence shown here is derived from an EMBL/GenBank/DDBJ whole genome shotgun (WGS) entry which is preliminary data.</text>
</comment>
<name>A0A7X3MDC6_9FIRM</name>
<dbReference type="InterPro" id="IPR004358">
    <property type="entry name" value="Sig_transdc_His_kin-like_C"/>
</dbReference>
<dbReference type="SMART" id="SM00388">
    <property type="entry name" value="HisKA"/>
    <property type="match status" value="1"/>
</dbReference>
<accession>A0A7X3MDC6</accession>
<dbReference type="Gene3D" id="1.10.287.130">
    <property type="match status" value="1"/>
</dbReference>
<protein>
    <recommendedName>
        <fullName evidence="3">histidine kinase</fullName>
        <ecNumber evidence="3">2.7.13.3</ecNumber>
    </recommendedName>
</protein>
<sequence>MVVVMVVLIGFCFIVAMQYIRSILAIRSLRRQLEEIERGSHMEIGVGCRQRDVLELCRQLNRLRQYWFQNQRQYEKAEKQLKQNITSLAHDIRTPLTGAAGYVQLAQECEDSSRREHYLNTADNRLMELGDMLEELFLYTKLTSAEFEPNMCQLQVLPLLSECLVGLYRQFEEKGVSPEVDFESEGFQVRADEECLRRIFHNLIQNGLVHGRGGIVIRQRGCSLFFENLVSETSLPDPKQIFDRFYKADLARRKGSSGLGLFIVKELTERMGGQAAAWLKGQMLTIQLEFPEVG</sequence>
<keyword evidence="4" id="KW-0597">Phosphoprotein</keyword>
<dbReference type="InterPro" id="IPR036890">
    <property type="entry name" value="HATPase_C_sf"/>
</dbReference>
<gene>
    <name evidence="9" type="ORF">GN277_02570</name>
</gene>
<dbReference type="SUPFAM" id="SSF47384">
    <property type="entry name" value="Homodimeric domain of signal transducing histidine kinase"/>
    <property type="match status" value="1"/>
</dbReference>
<keyword evidence="5" id="KW-0808">Transferase</keyword>
<reference evidence="9 10" key="1">
    <citation type="submission" date="2019-12" db="EMBL/GenBank/DDBJ databases">
        <title>Sporaefaciens musculi gen. nov., sp. nov., a novel bacterium isolated from the caecum of an obese mouse.</title>
        <authorList>
            <person name="Rasmussen T.S."/>
            <person name="Streidl T."/>
            <person name="Hitch T.C.A."/>
            <person name="Wortmann E."/>
            <person name="Deptula P."/>
            <person name="Hansen M."/>
            <person name="Nielsen D.S."/>
            <person name="Clavel T."/>
            <person name="Vogensen F.K."/>
        </authorList>
    </citation>
    <scope>NUCLEOTIDE SEQUENCE [LARGE SCALE GENOMIC DNA]</scope>
    <source>
        <strain evidence="9 10">WCA-9-b2</strain>
    </source>
</reference>
<dbReference type="InterPro" id="IPR003661">
    <property type="entry name" value="HisK_dim/P_dom"/>
</dbReference>
<evidence type="ECO:0000313" key="10">
    <source>
        <dbReference type="Proteomes" id="UP000460412"/>
    </source>
</evidence>
<dbReference type="GO" id="GO:0000155">
    <property type="term" value="F:phosphorelay sensor kinase activity"/>
    <property type="evidence" value="ECO:0007669"/>
    <property type="project" value="InterPro"/>
</dbReference>
<organism evidence="9 10">
    <name type="scientific">Sporofaciens musculi</name>
    <dbReference type="NCBI Taxonomy" id="2681861"/>
    <lineage>
        <taxon>Bacteria</taxon>
        <taxon>Bacillati</taxon>
        <taxon>Bacillota</taxon>
        <taxon>Clostridia</taxon>
        <taxon>Lachnospirales</taxon>
        <taxon>Lachnospiraceae</taxon>
        <taxon>Sporofaciens</taxon>
    </lineage>
</organism>